<dbReference type="Pfam" id="PF05050">
    <property type="entry name" value="Methyltransf_21"/>
    <property type="match status" value="1"/>
</dbReference>
<dbReference type="GO" id="GO:0008168">
    <property type="term" value="F:methyltransferase activity"/>
    <property type="evidence" value="ECO:0007669"/>
    <property type="project" value="UniProtKB-KW"/>
</dbReference>
<dbReference type="SUPFAM" id="SSF53335">
    <property type="entry name" value="S-adenosyl-L-methionine-dependent methyltransferases"/>
    <property type="match status" value="1"/>
</dbReference>
<evidence type="ECO:0000313" key="2">
    <source>
        <dbReference type="EMBL" id="TLD96816.1"/>
    </source>
</evidence>
<dbReference type="InterPro" id="IPR006342">
    <property type="entry name" value="FkbM_mtfrase"/>
</dbReference>
<name>A0A4U8TAB9_9HELI</name>
<protein>
    <submittedName>
        <fullName evidence="2">FkbM family methyltransferase</fullName>
    </submittedName>
</protein>
<reference evidence="2 3" key="1">
    <citation type="journal article" date="2014" name="Genome Announc.">
        <title>Draft genome sequences of eight enterohepatic helicobacter species isolated from both laboratory and wild rodents.</title>
        <authorList>
            <person name="Sheh A."/>
            <person name="Shen Z."/>
            <person name="Fox J.G."/>
        </authorList>
    </citation>
    <scope>NUCLEOTIDE SEQUENCE [LARGE SCALE GENOMIC DNA]</scope>
    <source>
        <strain evidence="2 3">MIT 09-6949</strain>
    </source>
</reference>
<gene>
    <name evidence="2" type="ORF">LS71_004225</name>
</gene>
<comment type="caution">
    <text evidence="2">The sequence shown here is derived from an EMBL/GenBank/DDBJ whole genome shotgun (WGS) entry which is preliminary data.</text>
</comment>
<dbReference type="GO" id="GO:0032259">
    <property type="term" value="P:methylation"/>
    <property type="evidence" value="ECO:0007669"/>
    <property type="project" value="UniProtKB-KW"/>
</dbReference>
<proteinExistence type="predicted"/>
<feature type="domain" description="Methyltransferase FkbM" evidence="1">
    <location>
        <begin position="4"/>
        <end position="85"/>
    </location>
</feature>
<dbReference type="AlphaFoldDB" id="A0A4U8TAB9"/>
<organism evidence="2 3">
    <name type="scientific">Helicobacter jaachi</name>
    <dbReference type="NCBI Taxonomy" id="1677920"/>
    <lineage>
        <taxon>Bacteria</taxon>
        <taxon>Pseudomonadati</taxon>
        <taxon>Campylobacterota</taxon>
        <taxon>Epsilonproteobacteria</taxon>
        <taxon>Campylobacterales</taxon>
        <taxon>Helicobacteraceae</taxon>
        <taxon>Helicobacter</taxon>
    </lineage>
</organism>
<dbReference type="OrthoDB" id="9801609at2"/>
<sequence>MRVVKVPFRTLSDVLEEYLPSNQEIDFLSVDCEGFDLSVLRSNDWSRFKPNIVIVEILSNVYGELDFSALQDNEIAQFLAQQGYVIVAKAHNSVIFQRKEYLKSKEQIIRELRESNERD</sequence>
<dbReference type="Proteomes" id="UP000029733">
    <property type="component" value="Unassembled WGS sequence"/>
</dbReference>
<dbReference type="Gene3D" id="3.40.50.150">
    <property type="entry name" value="Vaccinia Virus protein VP39"/>
    <property type="match status" value="1"/>
</dbReference>
<keyword evidence="2" id="KW-0808">Transferase</keyword>
<evidence type="ECO:0000313" key="3">
    <source>
        <dbReference type="Proteomes" id="UP000029733"/>
    </source>
</evidence>
<dbReference type="InterPro" id="IPR029063">
    <property type="entry name" value="SAM-dependent_MTases_sf"/>
</dbReference>
<dbReference type="EMBL" id="JRPR02000002">
    <property type="protein sequence ID" value="TLD96816.1"/>
    <property type="molecule type" value="Genomic_DNA"/>
</dbReference>
<keyword evidence="3" id="KW-1185">Reference proteome</keyword>
<accession>A0A4U8TAB9</accession>
<keyword evidence="2" id="KW-0489">Methyltransferase</keyword>
<evidence type="ECO:0000259" key="1">
    <source>
        <dbReference type="Pfam" id="PF05050"/>
    </source>
</evidence>